<dbReference type="RefSeq" id="WP_117365716.1">
    <property type="nucleotide sequence ID" value="NZ_CP024047.1"/>
</dbReference>
<keyword evidence="1" id="KW-0378">Hydrolase</keyword>
<dbReference type="InterPro" id="IPR041025">
    <property type="entry name" value="HNH_repeat"/>
</dbReference>
<accession>A0A346PKM1</accession>
<reference evidence="4" key="1">
    <citation type="submission" date="2017-10" db="EMBL/GenBank/DDBJ databases">
        <title>Phenotypic and genomic properties of facultatively anaerobic sulfur-reducing natronoarchaea from hypersaline soda lakes.</title>
        <authorList>
            <person name="Sorokin D.Y."/>
            <person name="Kublanov I.V."/>
            <person name="Roman P."/>
            <person name="Sinninghe Damste J.S."/>
            <person name="Golyshin P.N."/>
            <person name="Rojo D."/>
            <person name="Ciordia S."/>
            <person name="Mena Md.C."/>
            <person name="Ferrer M."/>
            <person name="Messina E."/>
            <person name="Smedile F."/>
            <person name="La Spada G."/>
            <person name="La Cono V."/>
            <person name="Yakimov M.M."/>
        </authorList>
    </citation>
    <scope>NUCLEOTIDE SEQUENCE [LARGE SCALE GENOMIC DNA]</scope>
    <source>
        <strain evidence="4">AArc1</strain>
    </source>
</reference>
<dbReference type="Proteomes" id="UP000258613">
    <property type="component" value="Chromosome"/>
</dbReference>
<reference evidence="2" key="3">
    <citation type="journal article" date="2019" name="Int. J. Syst. Evol. Microbiol.">
        <title>Natronolimnobius sulfurireducens sp. nov. and Halalkaliarchaeum desulfuricum gen. nov., sp. nov., the first sulfur-respiring alkaliphilic haloarchaea from hypersaline alkaline lakes.</title>
        <authorList>
            <person name="Sorokin D.Y."/>
            <person name="Yakimov M."/>
            <person name="Messina E."/>
            <person name="Merkel A.Y."/>
            <person name="Bale N.J."/>
            <person name="Sinninghe Damste J.S."/>
        </authorList>
    </citation>
    <scope>NUCLEOTIDE SEQUENCE</scope>
    <source>
        <strain evidence="2">AArc-Mg</strain>
        <strain evidence="1">AArc1</strain>
    </source>
</reference>
<sequence length="263" mass="30211">MTTKRECLDALRGAADQLGKSPTKAEYEELGLTPASATIIRTVGGWNEAKGLAGLETYSSRGPRVSPPPDDIQLPNDTSWDELSVDQRWHYRNAEWNTERSLRRRARHRRWLNDYKRRCACHSCGVDTVACLDFHHVSARTKRMSVGRMITYGYGKDGIWDEIQKCVVLCANCHRVTHCDPPERELKQWVWERKQIAGGCARCEENRPACLDFHHTTDEKEATVASLTSENRSKKRIQAEIDRCTVLCANCHRIEHYVPPYRD</sequence>
<keyword evidence="1" id="KW-0540">Nuclease</keyword>
<evidence type="ECO:0000313" key="2">
    <source>
        <dbReference type="EMBL" id="AXR80066.1"/>
    </source>
</evidence>
<evidence type="ECO:0000313" key="4">
    <source>
        <dbReference type="Proteomes" id="UP000258707"/>
    </source>
</evidence>
<dbReference type="EMBL" id="CP027033">
    <property type="protein sequence ID" value="AXR80066.1"/>
    <property type="molecule type" value="Genomic_DNA"/>
</dbReference>
<dbReference type="Proteomes" id="UP000258707">
    <property type="component" value="Chromosome"/>
</dbReference>
<evidence type="ECO:0000313" key="3">
    <source>
        <dbReference type="Proteomes" id="UP000258613"/>
    </source>
</evidence>
<accession>A0A346PA43</accession>
<organism evidence="2 3">
    <name type="scientific">Natrarchaeobaculum sulfurireducens</name>
    <dbReference type="NCBI Taxonomy" id="2044521"/>
    <lineage>
        <taxon>Archaea</taxon>
        <taxon>Methanobacteriati</taxon>
        <taxon>Methanobacteriota</taxon>
        <taxon>Stenosarchaea group</taxon>
        <taxon>Halobacteria</taxon>
        <taxon>Halobacteriales</taxon>
        <taxon>Natrialbaceae</taxon>
        <taxon>Natrarchaeobaculum</taxon>
    </lineage>
</organism>
<protein>
    <submittedName>
        <fullName evidence="1">HNH family endonuclease</fullName>
    </submittedName>
</protein>
<proteinExistence type="predicted"/>
<keyword evidence="3" id="KW-1185">Reference proteome</keyword>
<dbReference type="GeneID" id="68757928"/>
<dbReference type="GO" id="GO:0004519">
    <property type="term" value="F:endonuclease activity"/>
    <property type="evidence" value="ECO:0007669"/>
    <property type="project" value="UniProtKB-KW"/>
</dbReference>
<dbReference type="EMBL" id="CP024047">
    <property type="protein sequence ID" value="AXR76388.1"/>
    <property type="molecule type" value="Genomic_DNA"/>
</dbReference>
<reference evidence="3" key="2">
    <citation type="submission" date="2018-02" db="EMBL/GenBank/DDBJ databases">
        <title>Phenotypic and genomic properties of facultatively anaerobic sulfur-reducing natronoarchaea from hypersaline soda lakes.</title>
        <authorList>
            <person name="Sorokin D.Y."/>
            <person name="Kublanov I.V."/>
            <person name="Roman P."/>
            <person name="Sinninghe Damste J.S."/>
            <person name="Golyshin P.N."/>
            <person name="Rojo D."/>
            <person name="Ciordia S."/>
            <person name="Mena M.D.C."/>
            <person name="Ferrer M."/>
            <person name="Messina E."/>
            <person name="Smedile F."/>
            <person name="La Spada G."/>
            <person name="La Cono V."/>
            <person name="Yakimov M.M."/>
        </authorList>
    </citation>
    <scope>NUCLEOTIDE SEQUENCE [LARGE SCALE GENOMIC DNA]</scope>
    <source>
        <strain evidence="3">AArc-Mg</strain>
    </source>
</reference>
<gene>
    <name evidence="1" type="ORF">AArc1_0033</name>
    <name evidence="2" type="ORF">AArcMg_0032</name>
</gene>
<name>A0A346PKM1_9EURY</name>
<evidence type="ECO:0000313" key="1">
    <source>
        <dbReference type="EMBL" id="AXR76388.1"/>
    </source>
</evidence>
<dbReference type="KEGG" id="nan:AArc1_0033"/>
<dbReference type="Pfam" id="PF18780">
    <property type="entry name" value="HNH_repeat"/>
    <property type="match status" value="1"/>
</dbReference>
<keyword evidence="1" id="KW-0255">Endonuclease</keyword>
<dbReference type="KEGG" id="nag:AArcMg_0032"/>
<dbReference type="AlphaFoldDB" id="A0A346PKM1"/>